<dbReference type="KEGG" id="dph:EHF33_09370"/>
<evidence type="ECO:0000313" key="4">
    <source>
        <dbReference type="Proteomes" id="UP000276417"/>
    </source>
</evidence>
<dbReference type="SUPFAM" id="SSF53474">
    <property type="entry name" value="alpha/beta-Hydrolases"/>
    <property type="match status" value="1"/>
</dbReference>
<dbReference type="RefSeq" id="WP_124870477.1">
    <property type="nucleotide sequence ID" value="NZ_CP034183.1"/>
</dbReference>
<dbReference type="GO" id="GO:0052689">
    <property type="term" value="F:carboxylic ester hydrolase activity"/>
    <property type="evidence" value="ECO:0007669"/>
    <property type="project" value="UniProtKB-ARBA"/>
</dbReference>
<feature type="domain" description="Serine aminopeptidase S33" evidence="2">
    <location>
        <begin position="45"/>
        <end position="172"/>
    </location>
</feature>
<accession>A0A3G8YMW5</accession>
<dbReference type="EMBL" id="CP034183">
    <property type="protein sequence ID" value="AZI42931.1"/>
    <property type="molecule type" value="Genomic_DNA"/>
</dbReference>
<gene>
    <name evidence="3" type="ORF">EHF33_09370</name>
</gene>
<dbReference type="InterPro" id="IPR029058">
    <property type="entry name" value="AB_hydrolase_fold"/>
</dbReference>
<evidence type="ECO:0000256" key="1">
    <source>
        <dbReference type="ARBA" id="ARBA00022801"/>
    </source>
</evidence>
<evidence type="ECO:0000259" key="2">
    <source>
        <dbReference type="Pfam" id="PF12146"/>
    </source>
</evidence>
<dbReference type="OrthoDB" id="31158at2"/>
<dbReference type="Pfam" id="PF12146">
    <property type="entry name" value="Hydrolase_4"/>
    <property type="match status" value="1"/>
</dbReference>
<proteinExistence type="predicted"/>
<reference evidence="3 4" key="1">
    <citation type="submission" date="2018-11" db="EMBL/GenBank/DDBJ databases">
        <title>Deinococcus shelandsis sp. nov., isolated from South Shetland Islands soil of Antarctica.</title>
        <authorList>
            <person name="Tian J."/>
        </authorList>
    </citation>
    <scope>NUCLEOTIDE SEQUENCE [LARGE SCALE GENOMIC DNA]</scope>
    <source>
        <strain evidence="3 4">S14-83T</strain>
    </source>
</reference>
<dbReference type="Proteomes" id="UP000276417">
    <property type="component" value="Chromosome 1"/>
</dbReference>
<dbReference type="InterPro" id="IPR022742">
    <property type="entry name" value="Hydrolase_4"/>
</dbReference>
<organism evidence="3 4">
    <name type="scientific">Deinococcus psychrotolerans</name>
    <dbReference type="NCBI Taxonomy" id="2489213"/>
    <lineage>
        <taxon>Bacteria</taxon>
        <taxon>Thermotogati</taxon>
        <taxon>Deinococcota</taxon>
        <taxon>Deinococci</taxon>
        <taxon>Deinococcales</taxon>
        <taxon>Deinococcaceae</taxon>
        <taxon>Deinococcus</taxon>
    </lineage>
</organism>
<dbReference type="Gene3D" id="3.40.50.1820">
    <property type="entry name" value="alpha/beta hydrolase"/>
    <property type="match status" value="1"/>
</dbReference>
<dbReference type="AlphaFoldDB" id="A0A3G8YMW5"/>
<name>A0A3G8YMW5_9DEIO</name>
<keyword evidence="4" id="KW-1185">Reference proteome</keyword>
<dbReference type="PANTHER" id="PTHR22946:SF9">
    <property type="entry name" value="POLYKETIDE TRANSFERASE AF380"/>
    <property type="match status" value="1"/>
</dbReference>
<dbReference type="PANTHER" id="PTHR22946">
    <property type="entry name" value="DIENELACTONE HYDROLASE DOMAIN-CONTAINING PROTEIN-RELATED"/>
    <property type="match status" value="1"/>
</dbReference>
<keyword evidence="1 3" id="KW-0378">Hydrolase</keyword>
<sequence length="263" mass="28230">MTDDRTFSVDDPHAAPNIGGVPYSIERRTFARIPCLVERPSLPICALLVVYHGAGAAKEGKLGVYSPLTAQGVAVIIPDAPLHGERALNQTGLNHREFVWESARRSVAEAEAFFTVLQDEFGPKPNSRLPLFVAGSSMGGYVALTLARKEKRIGGAAALITSGVWEEPSVNAPGVRVFLEAQRPNTHTEGFAPTPLLLLSGDSDPIFPFEQHHAPTATALARAYETAGCPEKFSARVYPGVGHYTSQNMRGDVVTWVTELLGG</sequence>
<protein>
    <submittedName>
        <fullName evidence="3">Alpha/beta hydrolase</fullName>
    </submittedName>
</protein>
<dbReference type="InterPro" id="IPR050261">
    <property type="entry name" value="FrsA_esterase"/>
</dbReference>
<evidence type="ECO:0000313" key="3">
    <source>
        <dbReference type="EMBL" id="AZI42931.1"/>
    </source>
</evidence>